<dbReference type="InterPro" id="IPR022617">
    <property type="entry name" value="Rad60/SUMO-like_dom"/>
</dbReference>
<organism evidence="3 4">
    <name type="scientific">Trichomonascus ciferrii</name>
    <dbReference type="NCBI Taxonomy" id="44093"/>
    <lineage>
        <taxon>Eukaryota</taxon>
        <taxon>Fungi</taxon>
        <taxon>Dikarya</taxon>
        <taxon>Ascomycota</taxon>
        <taxon>Saccharomycotina</taxon>
        <taxon>Dipodascomycetes</taxon>
        <taxon>Dipodascales</taxon>
        <taxon>Trichomonascaceae</taxon>
        <taxon>Trichomonascus</taxon>
        <taxon>Trichomonascus ciferrii complex</taxon>
    </lineage>
</organism>
<comment type="caution">
    <text evidence="3">The sequence shown here is derived from an EMBL/GenBank/DDBJ whole genome shotgun (WGS) entry which is preliminary data.</text>
</comment>
<feature type="compositionally biased region" description="Acidic residues" evidence="1">
    <location>
        <begin position="315"/>
        <end position="325"/>
    </location>
</feature>
<dbReference type="OrthoDB" id="3365399at2759"/>
<proteinExistence type="predicted"/>
<evidence type="ECO:0000256" key="1">
    <source>
        <dbReference type="SAM" id="MobiDB-lite"/>
    </source>
</evidence>
<feature type="compositionally biased region" description="Basic and acidic residues" evidence="1">
    <location>
        <begin position="283"/>
        <end position="309"/>
    </location>
</feature>
<dbReference type="AlphaFoldDB" id="A0A642UDC0"/>
<sequence length="410" mass="45830">MSEDVGKKKVSKWKTKRKLTPAKYVPPEPTGAKDDSFFRLAGPGESTAENDDASKPQTTTIREEVEVIDILDPDYEEKMAEQNKRRKTQTPDQESSVAEDKNDAETDVQQPQPADDGVAVVAVDVDEEEEEEGEEEDATVVSSRERDPLSGVLSEDMDAAMLERIRRKREAARHQSAFPVSVEVKVEIRGLGGFGRGFDMQSNERFRDVRRRLLEHVATGGIASGSASYRAVQEGYFMHESVRVFDSSSPMSLNISRYTPTMQVSLMTPEDFEARQRAVEEEYARKREQALQEQRERERQEREDEERAARAAADAAEEEEGEAGDAADAAAAGDDGFFTVYMKGKDNEAVGVQVNAETEIKKLAAYYKKKKGLPDNAEIRLEFDDEDLPADGVVGDTELEEDYSIDVYVS</sequence>
<protein>
    <recommendedName>
        <fullName evidence="2">Rad60/SUMO-like domain-containing protein</fullName>
    </recommendedName>
</protein>
<feature type="compositionally biased region" description="Acidic residues" evidence="1">
    <location>
        <begin position="124"/>
        <end position="138"/>
    </location>
</feature>
<dbReference type="Gene3D" id="3.10.20.90">
    <property type="entry name" value="Phosphatidylinositol 3-kinase Catalytic Subunit, Chain A, domain 1"/>
    <property type="match status" value="1"/>
</dbReference>
<keyword evidence="4" id="KW-1185">Reference proteome</keyword>
<dbReference type="Pfam" id="PF11976">
    <property type="entry name" value="Rad60-SLD"/>
    <property type="match status" value="1"/>
</dbReference>
<name>A0A642UDC0_9ASCO</name>
<gene>
    <name evidence="3" type="ORF">TRICI_006775</name>
</gene>
<feature type="domain" description="Rad60/SUMO-like" evidence="2">
    <location>
        <begin position="339"/>
        <end position="409"/>
    </location>
</feature>
<dbReference type="SUPFAM" id="SSF54236">
    <property type="entry name" value="Ubiquitin-like"/>
    <property type="match status" value="1"/>
</dbReference>
<feature type="compositionally biased region" description="Acidic residues" evidence="1">
    <location>
        <begin position="66"/>
        <end position="75"/>
    </location>
</feature>
<evidence type="ECO:0000313" key="3">
    <source>
        <dbReference type="EMBL" id="KAA8897099.1"/>
    </source>
</evidence>
<dbReference type="Proteomes" id="UP000761534">
    <property type="component" value="Unassembled WGS sequence"/>
</dbReference>
<feature type="compositionally biased region" description="Low complexity" evidence="1">
    <location>
        <begin position="114"/>
        <end position="123"/>
    </location>
</feature>
<evidence type="ECO:0000313" key="4">
    <source>
        <dbReference type="Proteomes" id="UP000761534"/>
    </source>
</evidence>
<feature type="compositionally biased region" description="Basic residues" evidence="1">
    <location>
        <begin position="8"/>
        <end position="20"/>
    </location>
</feature>
<feature type="region of interest" description="Disordered" evidence="1">
    <location>
        <begin position="283"/>
        <end position="329"/>
    </location>
</feature>
<evidence type="ECO:0000259" key="2">
    <source>
        <dbReference type="Pfam" id="PF11976"/>
    </source>
</evidence>
<dbReference type="EMBL" id="SWFS01000569">
    <property type="protein sequence ID" value="KAA8897099.1"/>
    <property type="molecule type" value="Genomic_DNA"/>
</dbReference>
<feature type="region of interest" description="Disordered" evidence="1">
    <location>
        <begin position="1"/>
        <end position="150"/>
    </location>
</feature>
<dbReference type="VEuPathDB" id="FungiDB:TRICI_006775"/>
<dbReference type="InterPro" id="IPR029071">
    <property type="entry name" value="Ubiquitin-like_domsf"/>
</dbReference>
<accession>A0A642UDC0</accession>
<reference evidence="3" key="1">
    <citation type="journal article" date="2019" name="G3 (Bethesda)">
        <title>Genome Assemblies of Two Rare Opportunistic Yeast Pathogens: Diutina rugosa (syn. Candida rugosa) and Trichomonascus ciferrii (syn. Candida ciferrii).</title>
        <authorList>
            <person name="Mixao V."/>
            <person name="Saus E."/>
            <person name="Hansen A.P."/>
            <person name="Lass-Florl C."/>
            <person name="Gabaldon T."/>
        </authorList>
    </citation>
    <scope>NUCLEOTIDE SEQUENCE</scope>
    <source>
        <strain evidence="3">CBS 4856</strain>
    </source>
</reference>